<evidence type="ECO:0000256" key="1">
    <source>
        <dbReference type="ARBA" id="ARBA00005695"/>
    </source>
</evidence>
<gene>
    <name evidence="5" type="ORF">HMPREF0202_01858</name>
</gene>
<dbReference type="InterPro" id="IPR030678">
    <property type="entry name" value="Peptide/Ni-bd"/>
</dbReference>
<comment type="caution">
    <text evidence="5">The sequence shown here is derived from an EMBL/GenBank/DDBJ whole genome shotgun (WGS) entry which is preliminary data.</text>
</comment>
<comment type="similarity">
    <text evidence="1">Belongs to the bacterial solute-binding protein 5 family.</text>
</comment>
<dbReference type="InterPro" id="IPR000914">
    <property type="entry name" value="SBP_5_dom"/>
</dbReference>
<dbReference type="Proteomes" id="UP000017081">
    <property type="component" value="Unassembled WGS sequence"/>
</dbReference>
<dbReference type="Gene3D" id="3.90.76.10">
    <property type="entry name" value="Dipeptide-binding Protein, Domain 1"/>
    <property type="match status" value="1"/>
</dbReference>
<keyword evidence="2" id="KW-0813">Transport</keyword>
<evidence type="ECO:0000256" key="3">
    <source>
        <dbReference type="ARBA" id="ARBA00022729"/>
    </source>
</evidence>
<dbReference type="HOGENOM" id="CLU_017028_7_4_0"/>
<dbReference type="SUPFAM" id="SSF53850">
    <property type="entry name" value="Periplasmic binding protein-like II"/>
    <property type="match status" value="1"/>
</dbReference>
<dbReference type="PANTHER" id="PTHR30290:SF9">
    <property type="entry name" value="OLIGOPEPTIDE-BINDING PROTEIN APPA"/>
    <property type="match status" value="1"/>
</dbReference>
<keyword evidence="6" id="KW-1185">Reference proteome</keyword>
<dbReference type="GO" id="GO:0042597">
    <property type="term" value="C:periplasmic space"/>
    <property type="evidence" value="ECO:0007669"/>
    <property type="project" value="UniProtKB-ARBA"/>
</dbReference>
<sequence length="511" mass="56493">MKNKIEMQGGKMKKKILLLSTLAIFLGLNLEARADKNTLVIANGADAKTLDIHATNDAPSAKVSGQIYDTLVKQDTNMNIVPGLAESWSQVDDKTTEFKLRKGVKFHNGKELTANDVKFSLDRMKASPQVSHIIKAVDSVEVVDDYTVRVKTATPFGPLLSHLSHNASGILNKEAVEKAGGAYGQHPVGTGPYKFVNWQAGDRITLEVNPDYYLGKAPTDKVIFRSIVEGTNRTIGLETGEVDIAFDIDPVDKNMVRDNERLELIEEPSLSTTYLGFNMEKDSLKDKKVRQAIAYALNTQDIADAVYQGSAQTANSAIGPKVFGYNPDAKAYEYNPEKAKELLKEAGYDKGLKLKLWINDNPIRRDIAVIAQDQLKQVGIDVTIETLEWGAFLDGTARGDHDLYILGWVSVTGDADYGLDPLFNSANKGGAGNRSFYSNPKVDELLVKGRSSVNPEERKTYYYEIQDIVQEEVPVLTLVYPTQNIGEQKTVQGFKMHPAGHHKVYGTYKTK</sequence>
<evidence type="ECO:0000259" key="4">
    <source>
        <dbReference type="Pfam" id="PF00496"/>
    </source>
</evidence>
<dbReference type="EMBL" id="AXZF01000074">
    <property type="protein sequence ID" value="ERT68215.1"/>
    <property type="molecule type" value="Genomic_DNA"/>
</dbReference>
<dbReference type="PATRIC" id="fig|1319815.3.peg.1794"/>
<dbReference type="GO" id="GO:0043190">
    <property type="term" value="C:ATP-binding cassette (ABC) transporter complex"/>
    <property type="evidence" value="ECO:0007669"/>
    <property type="project" value="InterPro"/>
</dbReference>
<dbReference type="STRING" id="1319815.HMPREF0202_01858"/>
<dbReference type="CDD" id="cd08499">
    <property type="entry name" value="PBP2_Ylib_like"/>
    <property type="match status" value="1"/>
</dbReference>
<proteinExistence type="inferred from homology"/>
<evidence type="ECO:0000313" key="5">
    <source>
        <dbReference type="EMBL" id="ERT68215.1"/>
    </source>
</evidence>
<dbReference type="InterPro" id="IPR039424">
    <property type="entry name" value="SBP_5"/>
</dbReference>
<dbReference type="PANTHER" id="PTHR30290">
    <property type="entry name" value="PERIPLASMIC BINDING COMPONENT OF ABC TRANSPORTER"/>
    <property type="match status" value="1"/>
</dbReference>
<protein>
    <recommendedName>
        <fullName evidence="4">Solute-binding protein family 5 domain-containing protein</fullName>
    </recommendedName>
</protein>
<dbReference type="Gene3D" id="3.10.105.10">
    <property type="entry name" value="Dipeptide-binding Protein, Domain 3"/>
    <property type="match status" value="1"/>
</dbReference>
<dbReference type="Gene3D" id="3.40.190.10">
    <property type="entry name" value="Periplasmic binding protein-like II"/>
    <property type="match status" value="1"/>
</dbReference>
<dbReference type="GO" id="GO:0015833">
    <property type="term" value="P:peptide transport"/>
    <property type="evidence" value="ECO:0007669"/>
    <property type="project" value="TreeGrafter"/>
</dbReference>
<accession>U7V9L8</accession>
<evidence type="ECO:0000256" key="2">
    <source>
        <dbReference type="ARBA" id="ARBA00022448"/>
    </source>
</evidence>
<dbReference type="PIRSF" id="PIRSF002741">
    <property type="entry name" value="MppA"/>
    <property type="match status" value="1"/>
</dbReference>
<dbReference type="GO" id="GO:1904680">
    <property type="term" value="F:peptide transmembrane transporter activity"/>
    <property type="evidence" value="ECO:0007669"/>
    <property type="project" value="TreeGrafter"/>
</dbReference>
<evidence type="ECO:0000313" key="6">
    <source>
        <dbReference type="Proteomes" id="UP000017081"/>
    </source>
</evidence>
<dbReference type="Pfam" id="PF00496">
    <property type="entry name" value="SBP_bac_5"/>
    <property type="match status" value="1"/>
</dbReference>
<organism evidence="5 6">
    <name type="scientific">Cetobacterium somerae ATCC BAA-474</name>
    <dbReference type="NCBI Taxonomy" id="1319815"/>
    <lineage>
        <taxon>Bacteria</taxon>
        <taxon>Fusobacteriati</taxon>
        <taxon>Fusobacteriota</taxon>
        <taxon>Fusobacteriia</taxon>
        <taxon>Fusobacteriales</taxon>
        <taxon>Fusobacteriaceae</taxon>
        <taxon>Cetobacterium</taxon>
    </lineage>
</organism>
<dbReference type="eggNOG" id="COG0747">
    <property type="taxonomic scope" value="Bacteria"/>
</dbReference>
<feature type="domain" description="Solute-binding protein family 5" evidence="4">
    <location>
        <begin position="79"/>
        <end position="429"/>
    </location>
</feature>
<dbReference type="AlphaFoldDB" id="U7V9L8"/>
<name>U7V9L8_9FUSO</name>
<keyword evidence="3" id="KW-0732">Signal</keyword>
<reference evidence="5 6" key="1">
    <citation type="submission" date="2013-08" db="EMBL/GenBank/DDBJ databases">
        <authorList>
            <person name="Weinstock G."/>
            <person name="Sodergren E."/>
            <person name="Wylie T."/>
            <person name="Fulton L."/>
            <person name="Fulton R."/>
            <person name="Fronick C."/>
            <person name="O'Laughlin M."/>
            <person name="Godfrey J."/>
            <person name="Miner T."/>
            <person name="Herter B."/>
            <person name="Appelbaum E."/>
            <person name="Cordes M."/>
            <person name="Lek S."/>
            <person name="Wollam A."/>
            <person name="Pepin K.H."/>
            <person name="Palsikar V.B."/>
            <person name="Mitreva M."/>
            <person name="Wilson R.K."/>
        </authorList>
    </citation>
    <scope>NUCLEOTIDE SEQUENCE [LARGE SCALE GENOMIC DNA]</scope>
    <source>
        <strain evidence="5 6">ATCC BAA-474</strain>
    </source>
</reference>